<gene>
    <name evidence="5" type="ORF">UFOVP1147_52</name>
    <name evidence="6" type="ORF">UFOVP1594_48</name>
    <name evidence="2" type="ORF">UFOVP484_21</name>
    <name evidence="3" type="ORF">UFOVP808_37</name>
    <name evidence="4" type="ORF">UFOVP994_48</name>
</gene>
<proteinExistence type="predicted"/>
<reference evidence="5" key="1">
    <citation type="submission" date="2020-05" db="EMBL/GenBank/DDBJ databases">
        <authorList>
            <person name="Chiriac C."/>
            <person name="Salcher M."/>
            <person name="Ghai R."/>
            <person name="Kavagutti S V."/>
        </authorList>
    </citation>
    <scope>NUCLEOTIDE SEQUENCE</scope>
</reference>
<feature type="region of interest" description="Disordered" evidence="1">
    <location>
        <begin position="131"/>
        <end position="150"/>
    </location>
</feature>
<evidence type="ECO:0000313" key="6">
    <source>
        <dbReference type="EMBL" id="CAB4217620.1"/>
    </source>
</evidence>
<dbReference type="EMBL" id="LR796930">
    <property type="protein sequence ID" value="CAB4175990.1"/>
    <property type="molecule type" value="Genomic_DNA"/>
</dbReference>
<evidence type="ECO:0000313" key="3">
    <source>
        <dbReference type="EMBL" id="CAB4163673.1"/>
    </source>
</evidence>
<dbReference type="EMBL" id="LR797096">
    <property type="protein sequence ID" value="CAB4186529.1"/>
    <property type="molecule type" value="Genomic_DNA"/>
</dbReference>
<dbReference type="EMBL" id="LR796751">
    <property type="protein sequence ID" value="CAB4163673.1"/>
    <property type="molecule type" value="Genomic_DNA"/>
</dbReference>
<name>A0A6J5QPB8_9CAUD</name>
<sequence length="150" mass="16375">MSGFESKRQASKDLLKQALDALDDALICCHIGTVESFPTAKDALNALIDWHVATALDPEVSSDAQALVDRGTAVAEPLIDEMDAVASRYAHKLALDLECVLSNYIGPWYDTAMQTLSDYRMAMNRIHERESPTFMGEPDVRNRTSGGSAA</sequence>
<evidence type="ECO:0000313" key="2">
    <source>
        <dbReference type="EMBL" id="CAB4146216.1"/>
    </source>
</evidence>
<dbReference type="EMBL" id="LR797458">
    <property type="protein sequence ID" value="CAB4217620.1"/>
    <property type="molecule type" value="Genomic_DNA"/>
</dbReference>
<evidence type="ECO:0000256" key="1">
    <source>
        <dbReference type="SAM" id="MobiDB-lite"/>
    </source>
</evidence>
<dbReference type="EMBL" id="LR796463">
    <property type="protein sequence ID" value="CAB4146216.1"/>
    <property type="molecule type" value="Genomic_DNA"/>
</dbReference>
<protein>
    <submittedName>
        <fullName evidence="5">Uncharacterized protein</fullName>
    </submittedName>
</protein>
<evidence type="ECO:0000313" key="5">
    <source>
        <dbReference type="EMBL" id="CAB4186529.1"/>
    </source>
</evidence>
<accession>A0A6J5QPB8</accession>
<evidence type="ECO:0000313" key="4">
    <source>
        <dbReference type="EMBL" id="CAB4175990.1"/>
    </source>
</evidence>
<organism evidence="5">
    <name type="scientific">uncultured Caudovirales phage</name>
    <dbReference type="NCBI Taxonomy" id="2100421"/>
    <lineage>
        <taxon>Viruses</taxon>
        <taxon>Duplodnaviria</taxon>
        <taxon>Heunggongvirae</taxon>
        <taxon>Uroviricota</taxon>
        <taxon>Caudoviricetes</taxon>
        <taxon>Peduoviridae</taxon>
        <taxon>Maltschvirus</taxon>
        <taxon>Maltschvirus maltsch</taxon>
    </lineage>
</organism>